<evidence type="ECO:0000313" key="1">
    <source>
        <dbReference type="EMBL" id="MEJ1249496.1"/>
    </source>
</evidence>
<evidence type="ECO:0000313" key="2">
    <source>
        <dbReference type="Proteomes" id="UP001364472"/>
    </source>
</evidence>
<dbReference type="Proteomes" id="UP001364472">
    <property type="component" value="Unassembled WGS sequence"/>
</dbReference>
<dbReference type="AlphaFoldDB" id="A0AAW9R6E9"/>
<name>A0AAW9R6E9_9GAMM</name>
<dbReference type="EMBL" id="JBBDHC010000008">
    <property type="protein sequence ID" value="MEJ1249496.1"/>
    <property type="molecule type" value="Genomic_DNA"/>
</dbReference>
<proteinExistence type="predicted"/>
<comment type="caution">
    <text evidence="1">The sequence shown here is derived from an EMBL/GenBank/DDBJ whole genome shotgun (WGS) entry which is preliminary data.</text>
</comment>
<dbReference type="RefSeq" id="WP_337335210.1">
    <property type="nucleotide sequence ID" value="NZ_JBBDHC010000008.1"/>
</dbReference>
<organism evidence="1 2">
    <name type="scientific">Denitratimonas tolerans</name>
    <dbReference type="NCBI Taxonomy" id="1338420"/>
    <lineage>
        <taxon>Bacteria</taxon>
        <taxon>Pseudomonadati</taxon>
        <taxon>Pseudomonadota</taxon>
        <taxon>Gammaproteobacteria</taxon>
        <taxon>Lysobacterales</taxon>
        <taxon>Lysobacteraceae</taxon>
        <taxon>Denitratimonas</taxon>
    </lineage>
</organism>
<protein>
    <submittedName>
        <fullName evidence="1">Uncharacterized protein</fullName>
    </submittedName>
</protein>
<keyword evidence="2" id="KW-1185">Reference proteome</keyword>
<accession>A0AAW9R6E9</accession>
<sequence length="99" mass="10763">MTGSDQWWVVRLGNLLIWSRLRLRASGTAEVLDSVGNTLSYDSEDSARAALLDAGFLALDGMDHDDAAALGLGLEQLVPPEGDDEALRTRMVQPFPARH</sequence>
<reference evidence="1 2" key="1">
    <citation type="journal article" date="2016" name="Antonie Van Leeuwenhoek">
        <title>Denitratimonas tolerans gen. nov., sp. nov., a denitrifying bacterium isolated from a bioreactor for tannery wastewater treatment.</title>
        <authorList>
            <person name="Han S.I."/>
            <person name="Kim J.O."/>
            <person name="Lee Y.R."/>
            <person name="Ekpeghere K.I."/>
            <person name="Koh S.C."/>
            <person name="Whang K.S."/>
        </authorList>
    </citation>
    <scope>NUCLEOTIDE SEQUENCE [LARGE SCALE GENOMIC DNA]</scope>
    <source>
        <strain evidence="1 2">KACC 17565</strain>
    </source>
</reference>
<gene>
    <name evidence="1" type="ORF">WB794_07410</name>
</gene>